<name>A0A7W9BEK0_9SPHN</name>
<evidence type="ECO:0000313" key="3">
    <source>
        <dbReference type="EMBL" id="MBB5715696.1"/>
    </source>
</evidence>
<feature type="domain" description="Glutamine amidotransferase" evidence="2">
    <location>
        <begin position="79"/>
        <end position="222"/>
    </location>
</feature>
<evidence type="ECO:0000313" key="4">
    <source>
        <dbReference type="Proteomes" id="UP000546200"/>
    </source>
</evidence>
<protein>
    <submittedName>
        <fullName evidence="3">GMP synthase (Glutamine-hydrolyzing)</fullName>
        <ecNumber evidence="3">6.3.5.2</ecNumber>
    </submittedName>
</protein>
<dbReference type="EC" id="6.3.5.2" evidence="3"/>
<dbReference type="InterPro" id="IPR029062">
    <property type="entry name" value="Class_I_gatase-like"/>
</dbReference>
<feature type="compositionally biased region" description="Basic and acidic residues" evidence="1">
    <location>
        <begin position="30"/>
        <end position="41"/>
    </location>
</feature>
<reference evidence="3 4" key="1">
    <citation type="submission" date="2020-08" db="EMBL/GenBank/DDBJ databases">
        <title>Genomic Encyclopedia of Type Strains, Phase IV (KMG-IV): sequencing the most valuable type-strain genomes for metagenomic binning, comparative biology and taxonomic classification.</title>
        <authorList>
            <person name="Goeker M."/>
        </authorList>
    </citation>
    <scope>NUCLEOTIDE SEQUENCE [LARGE SCALE GENOMIC DNA]</scope>
    <source>
        <strain evidence="3 4">DSM 100044</strain>
    </source>
</reference>
<dbReference type="RefSeq" id="WP_246348595.1">
    <property type="nucleotide sequence ID" value="NZ_JACIJK010000007.1"/>
</dbReference>
<dbReference type="SUPFAM" id="SSF52317">
    <property type="entry name" value="Class I glutamine amidotransferase-like"/>
    <property type="match status" value="1"/>
</dbReference>
<dbReference type="Gene3D" id="3.40.50.880">
    <property type="match status" value="1"/>
</dbReference>
<dbReference type="GO" id="GO:0005829">
    <property type="term" value="C:cytosol"/>
    <property type="evidence" value="ECO:0007669"/>
    <property type="project" value="TreeGrafter"/>
</dbReference>
<dbReference type="PANTHER" id="PTHR42695:SF5">
    <property type="entry name" value="GLUTAMINE AMIDOTRANSFERASE YLR126C-RELATED"/>
    <property type="match status" value="1"/>
</dbReference>
<dbReference type="InterPro" id="IPR017926">
    <property type="entry name" value="GATASE"/>
</dbReference>
<dbReference type="Pfam" id="PF00117">
    <property type="entry name" value="GATase"/>
    <property type="match status" value="1"/>
</dbReference>
<accession>A0A7W9BEK0</accession>
<organism evidence="3 4">
    <name type="scientific">Sphingomonas aerophila</name>
    <dbReference type="NCBI Taxonomy" id="1344948"/>
    <lineage>
        <taxon>Bacteria</taxon>
        <taxon>Pseudomonadati</taxon>
        <taxon>Pseudomonadota</taxon>
        <taxon>Alphaproteobacteria</taxon>
        <taxon>Sphingomonadales</taxon>
        <taxon>Sphingomonadaceae</taxon>
        <taxon>Sphingomonas</taxon>
    </lineage>
</organism>
<dbReference type="CDD" id="cd01741">
    <property type="entry name" value="GATase1_1"/>
    <property type="match status" value="1"/>
</dbReference>
<dbReference type="PROSITE" id="PS51273">
    <property type="entry name" value="GATASE_TYPE_1"/>
    <property type="match status" value="1"/>
</dbReference>
<keyword evidence="3" id="KW-0436">Ligase</keyword>
<dbReference type="AlphaFoldDB" id="A0A7W9BEK0"/>
<gene>
    <name evidence="3" type="ORF">FHS94_002551</name>
</gene>
<feature type="region of interest" description="Disordered" evidence="1">
    <location>
        <begin position="1"/>
        <end position="20"/>
    </location>
</feature>
<sequence>MPDRLPAMPSPSPLADAPPLRFLVIESETAEQRDRRRERVGKSSGESYSATLEQLAPGCACDRVAPADEDAALPDRDAIRGWDAVFVTGSPLHIYDDSPATRRQIDFMRRVFAAGVPSFGSCAGLQLAIAAAGGRVRSMERQEAGIARRIARYGEGLNHPLFDGRGPAWDAPAMHGDEVEELPPHSTLLAGNGVSRIQAVEIRHDAGIFWGVQYHPELSLAEIAAALRRDADDIVEAGLALTTDAVADRAAMIDALDTRPDRLDLRWHLGVDHEFAETDRRRTEIVNFIRHLVIPTRLKRDEAMPVAA</sequence>
<dbReference type="Proteomes" id="UP000546200">
    <property type="component" value="Unassembled WGS sequence"/>
</dbReference>
<dbReference type="EMBL" id="JACIJK010000007">
    <property type="protein sequence ID" value="MBB5715696.1"/>
    <property type="molecule type" value="Genomic_DNA"/>
</dbReference>
<proteinExistence type="predicted"/>
<feature type="region of interest" description="Disordered" evidence="1">
    <location>
        <begin position="27"/>
        <end position="48"/>
    </location>
</feature>
<evidence type="ECO:0000259" key="2">
    <source>
        <dbReference type="Pfam" id="PF00117"/>
    </source>
</evidence>
<dbReference type="PANTHER" id="PTHR42695">
    <property type="entry name" value="GLUTAMINE AMIDOTRANSFERASE YLR126C-RELATED"/>
    <property type="match status" value="1"/>
</dbReference>
<dbReference type="GO" id="GO:0003922">
    <property type="term" value="F:GMP synthase (glutamine-hydrolyzing) activity"/>
    <property type="evidence" value="ECO:0007669"/>
    <property type="project" value="UniProtKB-EC"/>
</dbReference>
<keyword evidence="4" id="KW-1185">Reference proteome</keyword>
<evidence type="ECO:0000256" key="1">
    <source>
        <dbReference type="SAM" id="MobiDB-lite"/>
    </source>
</evidence>
<comment type="caution">
    <text evidence="3">The sequence shown here is derived from an EMBL/GenBank/DDBJ whole genome shotgun (WGS) entry which is preliminary data.</text>
</comment>
<dbReference type="InterPro" id="IPR044992">
    <property type="entry name" value="ChyE-like"/>
</dbReference>